<dbReference type="GO" id="GO:0031491">
    <property type="term" value="F:nucleosome binding"/>
    <property type="evidence" value="ECO:0007669"/>
    <property type="project" value="TreeGrafter"/>
</dbReference>
<evidence type="ECO:0000259" key="2">
    <source>
        <dbReference type="Pfam" id="PF21103"/>
    </source>
</evidence>
<proteinExistence type="predicted"/>
<feature type="domain" description="FACT complex subunit SSRP1-like first PH" evidence="2">
    <location>
        <begin position="106"/>
        <end position="158"/>
    </location>
</feature>
<name>A0A5J4WPR0_9EUKA</name>
<dbReference type="SUPFAM" id="SSF50729">
    <property type="entry name" value="PH domain-like"/>
    <property type="match status" value="1"/>
</dbReference>
<evidence type="ECO:0000256" key="1">
    <source>
        <dbReference type="SAM" id="MobiDB-lite"/>
    </source>
</evidence>
<organism evidence="3 4">
    <name type="scientific">Streblomastix strix</name>
    <dbReference type="NCBI Taxonomy" id="222440"/>
    <lineage>
        <taxon>Eukaryota</taxon>
        <taxon>Metamonada</taxon>
        <taxon>Preaxostyla</taxon>
        <taxon>Oxymonadida</taxon>
        <taxon>Streblomastigidae</taxon>
        <taxon>Streblomastix</taxon>
    </lineage>
</organism>
<dbReference type="PANTHER" id="PTHR45849:SF1">
    <property type="entry name" value="FACT COMPLEX SUBUNIT SSRP1"/>
    <property type="match status" value="1"/>
</dbReference>
<protein>
    <recommendedName>
        <fullName evidence="2">FACT complex subunit SSRP1-like first PH domain-containing protein</fullName>
    </recommendedName>
</protein>
<gene>
    <name evidence="3" type="ORF">EZS28_007791</name>
</gene>
<dbReference type="InterPro" id="IPR050454">
    <property type="entry name" value="RTT106/SSRP1_HistChap/FACT"/>
</dbReference>
<dbReference type="PANTHER" id="PTHR45849">
    <property type="entry name" value="FACT COMPLEX SUBUNIT SSRP1"/>
    <property type="match status" value="1"/>
</dbReference>
<dbReference type="Proteomes" id="UP000324800">
    <property type="component" value="Unassembled WGS sequence"/>
</dbReference>
<dbReference type="GO" id="GO:0042393">
    <property type="term" value="F:histone binding"/>
    <property type="evidence" value="ECO:0007669"/>
    <property type="project" value="TreeGrafter"/>
</dbReference>
<dbReference type="InterPro" id="IPR048993">
    <property type="entry name" value="SSRP1-like_PH1"/>
</dbReference>
<dbReference type="EMBL" id="SNRW01001365">
    <property type="protein sequence ID" value="KAA6396683.1"/>
    <property type="molecule type" value="Genomic_DNA"/>
</dbReference>
<feature type="compositionally biased region" description="Basic and acidic residues" evidence="1">
    <location>
        <begin position="237"/>
        <end position="250"/>
    </location>
</feature>
<evidence type="ECO:0000313" key="4">
    <source>
        <dbReference type="Proteomes" id="UP000324800"/>
    </source>
</evidence>
<evidence type="ECO:0000313" key="3">
    <source>
        <dbReference type="EMBL" id="KAA6396683.1"/>
    </source>
</evidence>
<feature type="region of interest" description="Disordered" evidence="1">
    <location>
        <begin position="223"/>
        <end position="250"/>
    </location>
</feature>
<dbReference type="GO" id="GO:0035101">
    <property type="term" value="C:FACT complex"/>
    <property type="evidence" value="ECO:0007669"/>
    <property type="project" value="TreeGrafter"/>
</dbReference>
<dbReference type="OrthoDB" id="498543at2759"/>
<dbReference type="Gene3D" id="2.30.29.150">
    <property type="match status" value="1"/>
</dbReference>
<comment type="caution">
    <text evidence="3">The sequence shown here is derived from an EMBL/GenBank/DDBJ whole genome shotgun (WGS) entry which is preliminary data.</text>
</comment>
<dbReference type="AlphaFoldDB" id="A0A5J4WPR0"/>
<reference evidence="3 4" key="1">
    <citation type="submission" date="2019-03" db="EMBL/GenBank/DDBJ databases">
        <title>Single cell metagenomics reveals metabolic interactions within the superorganism composed of flagellate Streblomastix strix and complex community of Bacteroidetes bacteria on its surface.</title>
        <authorList>
            <person name="Treitli S.C."/>
            <person name="Kolisko M."/>
            <person name="Husnik F."/>
            <person name="Keeling P."/>
            <person name="Hampl V."/>
        </authorList>
    </citation>
    <scope>NUCLEOTIDE SEQUENCE [LARGE SCALE GENOMIC DNA]</scope>
    <source>
        <strain evidence="3">ST1C</strain>
    </source>
</reference>
<sequence>MYSRIVTELGDFGSFQLMHTISGNEHYFLMSEDILDKVWKHANVSERAINVNDTNFELFDFQSIDELVSMKIYISPTALNDGDAADSFNLKVQKLIMIISLKISDVARFVDMNILVPRGHHYIEKGKDVFALRGKLYDYKIMYKAITHLILLPKEQGSLFFVRKSMMQKNVEVGMMMKMDKIKGKEEENYREERYDDFMDESADKIDKGDGIRKKKKLSELEKKKREVEAESEDIDQISKFESNEDSEEREKKLEFVYSLVGHDELQDEQSLLKDVQMEKIKLIETKRKQEEKQVNIEA</sequence>
<accession>A0A5J4WPR0</accession>
<dbReference type="Pfam" id="PF21103">
    <property type="entry name" value="PH1_SSRP1-like"/>
    <property type="match status" value="1"/>
</dbReference>